<dbReference type="Proteomes" id="UP000230273">
    <property type="component" value="Unassembled WGS sequence"/>
</dbReference>
<organism evidence="1 2">
    <name type="scientific">Candidatus Nealsonbacteria bacterium CG23_combo_of_CG06-09_8_20_14_all_38_19</name>
    <dbReference type="NCBI Taxonomy" id="1974721"/>
    <lineage>
        <taxon>Bacteria</taxon>
        <taxon>Candidatus Nealsoniibacteriota</taxon>
    </lineage>
</organism>
<name>A0A2G9YVK2_9BACT</name>
<gene>
    <name evidence="1" type="ORF">COX36_04260</name>
</gene>
<sequence length="115" mass="12822">MSRLDGTEIARETERRFEMAGIFHCTCGTNVIADRRLQRVVRFPDNHEETYCRRDCPELPLAYARREAAEIKVSVDPVAAIAARKAALRNEAMQRNSLAATAANRATVKMASASL</sequence>
<protein>
    <submittedName>
        <fullName evidence="1">Uncharacterized protein</fullName>
    </submittedName>
</protein>
<accession>A0A2G9YVK2</accession>
<comment type="caution">
    <text evidence="1">The sequence shown here is derived from an EMBL/GenBank/DDBJ whole genome shotgun (WGS) entry which is preliminary data.</text>
</comment>
<proteinExistence type="predicted"/>
<dbReference type="AlphaFoldDB" id="A0A2G9YVK2"/>
<evidence type="ECO:0000313" key="2">
    <source>
        <dbReference type="Proteomes" id="UP000230273"/>
    </source>
</evidence>
<reference evidence="1 2" key="1">
    <citation type="submission" date="2017-09" db="EMBL/GenBank/DDBJ databases">
        <title>Depth-based differentiation of microbial function through sediment-hosted aquifers and enrichment of novel symbionts in the deep terrestrial subsurface.</title>
        <authorList>
            <person name="Probst A.J."/>
            <person name="Ladd B."/>
            <person name="Jarett J.K."/>
            <person name="Geller-Mcgrath D.E."/>
            <person name="Sieber C.M."/>
            <person name="Emerson J.B."/>
            <person name="Anantharaman K."/>
            <person name="Thomas B.C."/>
            <person name="Malmstrom R."/>
            <person name="Stieglmeier M."/>
            <person name="Klingl A."/>
            <person name="Woyke T."/>
            <person name="Ryan C.M."/>
            <person name="Banfield J.F."/>
        </authorList>
    </citation>
    <scope>NUCLEOTIDE SEQUENCE [LARGE SCALE GENOMIC DNA]</scope>
    <source>
        <strain evidence="1">CG23_combo_of_CG06-09_8_20_14_all_38_19</strain>
    </source>
</reference>
<dbReference type="EMBL" id="PCRP01000068">
    <property type="protein sequence ID" value="PIP23268.1"/>
    <property type="molecule type" value="Genomic_DNA"/>
</dbReference>
<evidence type="ECO:0000313" key="1">
    <source>
        <dbReference type="EMBL" id="PIP23268.1"/>
    </source>
</evidence>